<dbReference type="EnsemblPlants" id="EMT01179">
    <property type="protein sequence ID" value="EMT01179"/>
    <property type="gene ID" value="F775_04417"/>
</dbReference>
<dbReference type="Gene3D" id="3.40.50.300">
    <property type="entry name" value="P-loop containing nucleotide triphosphate hydrolases"/>
    <property type="match status" value="3"/>
</dbReference>
<dbReference type="InterPro" id="IPR039904">
    <property type="entry name" value="TRANK1"/>
</dbReference>
<evidence type="ECO:0000259" key="6">
    <source>
        <dbReference type="Pfam" id="PF13086"/>
    </source>
</evidence>
<dbReference type="GO" id="GO:0004386">
    <property type="term" value="F:helicase activity"/>
    <property type="evidence" value="ECO:0007669"/>
    <property type="project" value="UniProtKB-KW"/>
</dbReference>
<evidence type="ECO:0000256" key="4">
    <source>
        <dbReference type="ARBA" id="ARBA00022840"/>
    </source>
</evidence>
<evidence type="ECO:0000256" key="2">
    <source>
        <dbReference type="ARBA" id="ARBA00022801"/>
    </source>
</evidence>
<dbReference type="InterPro" id="IPR011990">
    <property type="entry name" value="TPR-like_helical_dom_sf"/>
</dbReference>
<sequence>MPGPGARDDAGEMDLGDIVLSWSIQDIINDDLYRGQVEAIPCSFTSLDHYLKSYRAPLIEETRSHLCSCLELIMEGPSSKIISMEVTEKPEVYYMDVDFWDYGAVYSTEAHTVRNGDVFILSSMKPEGAGDFNRYGVTYYLAMVTDVCMDDDDECQKRFKIKVAKDVGLEEDLQKLRYAIFLGNIITNMWIWKTLSFDKHMNNNFTVIENLLAPTNSGGDVCHICAKHDGEHLACFTEQLLPMNLNRSQMDAIESVISAVRCRHMNLMKLIQGPPGTGKTHTVSALLWALASMKCRTLTCAPTNVAVIGVCTCFLQNLKEFNNVDENGLPFSLGDVLLFGNKYKMDITGDLQEVFLDFRVSELVECFSSSSGWSCKLASMISFFEDCGSQYDRLLQDDGSSDPVCNLDFLKEQFSATAIALRSCMNKLLIHLPGRFFSHDNISNISTLFNMLEKFDALLCGVDLTGKSLRSCLLSDNSVCVQPTSFTEKELDGISSYRLHHMEIEPLDVLIVDEASQVRECELVIPLRLHQLKHVVLLGDDCQLNAMVKSQICKEAGFGTSLFERLVMLNFEKHLLNIQYRMDTCISSFPIAQFYERKILDGPNVLSPSYNKDYTSLPFGSYTFINVTDGREDKGGTENSWTNMAEVAVVLYLIENIFKSWKGSGQGISVGVVSPYSCQVGVIKDRLRDKYETCDGFHVRVKSIDGFQGEEDDIIILSTVRSNESGGLGFLADNRRTNVALTRARHCLWIVGNATTLYKSGTVWKNLVHDARSRNCIINANNDATMCKLILHVKQELDELDDLLNADSAIFSNTRWKFFNCCQILLPVPSTMFAAVFVPRILGLQSVGIFPRVSFALHFIGKFPSLWLFGLKSPQLKREVLQKLVKLGGGWRTTFKNIDICDTFQLAKVYKVRDFYLVWNIDMEKNERRVFQIIRIWDLLPHKHVARTVQRLENMFSMYTDDYLDHCRRVQTDGKLEVPAIWDVEHNIIRYKDCTVDSQEDHDRMDTSCLMENLKVSESFLLMKFYSLSSGVAKHLLTATDGSEIDIPFELTDEEDMIIRFPHTSFILGRSGTGKTTVLSMKLLQIEQMSLIASRGLNADEVGLLGACEKNIITLNNTKEESFVKQVFITVSPKLCSAVKNQICRLKRFVSGDAPDQPSTDMHDIIDDMEQSTEIPDNFCDLPCEHYPLAITYRKFLMMLDGTCQTSFFDIFYGELRSSTERGYSKSRALQTLIELKEVTYEKFAASYWPHFNADLTKKLDASTVFTEIISHIKGGYQASRPSTGKLERSDYVMLSDKRFSSLNSEKRDRIYDIFLDYESMKCTAREFDLSGFVNSLHKSLVLEGYNGDMVDFVYVDEVQDLTMTQIALLKYVCRNFEEGFHFAGDTAQTIASGVDFRFEDIRSLFYTTFLSETEACNQGNKHGKQCHLSDMFQLTQNFRTHSGILRMAQSIIDLLYFFFPSSVDKLNPETGLVYGEPPVLLETGNDKNAIVNIFGENKSKHGNLHGFGAEQVILVRDDATKKQIVDLVGKQALVFTIVECKGLEFQLCLVEVRLLDSSFIEAMKTGSSTDDWRRRGTKLFNEGQFEMATMCFEKANDAYREKWARAGGLVATADSVMPKNLELGQASLQKAAEIYESIGMHEKAASCYIKLHDYKRAGMMYMQNCSTSRLEDAGDCFAMTECWSEAAEAYFKAKCYTKCLCMCSKRKLFSLGLQFLEQLWEEASVDESNIGLLYSPAAYGLIVDSLDAHLRPSNKKLTHGHLGRMAIFLLHVVPWGAMLTSRLMQYLDSESEWANFFQSLDIFVHHSRYDFFGHIESQHPSGLDGRYSLLLNLKLALESTFKFTLNANWRAEPDYISPMCCVDLIECLGYFASSCFVLHGCMFSTESIFLKMVMRKNCSLYFQSCLMSTPDRELEKMSISVERFIFESARSLLTKKHMIQEWVQKTSSTSHIPVLLRLVVALYLVPLNLKVGDCYEATRFLEMHKVFEDLPLEFSQKILGALQIRSWKLGKFRRLFADALEVIGERMLVAGSPRAQATCRGLNAIVISSWDCMVNHVARTVNSLFRDESIENNFLGKIQRKGLLPHERNRGGNKIRDAEFWEKFEAFQANKQGQKDARAIVVFLRSVLSWLIQRGPPTKIDVDLLLEVRQVCNDFDKQSDDSAEKRACVTAKDLYSTWKDGGKKLKKIISVLRSEKASMEEDRRNAAAADVAVQSHTDGCSGSEPGTGAAEEDAPEARGLSTPEDVEAHKQKSKKKSKKCRRHALP</sequence>
<feature type="domain" description="DUF6469" evidence="8">
    <location>
        <begin position="89"/>
        <end position="199"/>
    </location>
</feature>
<dbReference type="SUPFAM" id="SSF48452">
    <property type="entry name" value="TPR-like"/>
    <property type="match status" value="1"/>
</dbReference>
<feature type="domain" description="DNA2/NAM7 helicase helicase" evidence="6">
    <location>
        <begin position="493"/>
        <end position="551"/>
    </location>
</feature>
<dbReference type="Pfam" id="PF13087">
    <property type="entry name" value="AAA_12"/>
    <property type="match status" value="1"/>
</dbReference>
<dbReference type="Pfam" id="PF13086">
    <property type="entry name" value="AAA_11"/>
    <property type="match status" value="2"/>
</dbReference>
<evidence type="ECO:0000313" key="9">
    <source>
        <dbReference type="EnsemblPlants" id="EMT01179"/>
    </source>
</evidence>
<reference evidence="9" key="1">
    <citation type="submission" date="2015-06" db="UniProtKB">
        <authorList>
            <consortium name="EnsemblPlants"/>
        </authorList>
    </citation>
    <scope>IDENTIFICATION</scope>
</reference>
<dbReference type="PANTHER" id="PTHR21529:SF11">
    <property type="entry name" value="UVRD-LIKE HELICASE ATP-BINDING DOMAIN-CONTAINING PROTEIN"/>
    <property type="match status" value="1"/>
</dbReference>
<feature type="region of interest" description="Disordered" evidence="5">
    <location>
        <begin position="2200"/>
        <end position="2267"/>
    </location>
</feature>
<dbReference type="GO" id="GO:0005524">
    <property type="term" value="F:ATP binding"/>
    <property type="evidence" value="ECO:0007669"/>
    <property type="project" value="UniProtKB-KW"/>
</dbReference>
<evidence type="ECO:0000256" key="1">
    <source>
        <dbReference type="ARBA" id="ARBA00022741"/>
    </source>
</evidence>
<keyword evidence="1" id="KW-0547">Nucleotide-binding</keyword>
<dbReference type="Pfam" id="PF20073">
    <property type="entry name" value="DUF6469"/>
    <property type="match status" value="1"/>
</dbReference>
<evidence type="ECO:0000256" key="3">
    <source>
        <dbReference type="ARBA" id="ARBA00022806"/>
    </source>
</evidence>
<evidence type="ECO:0000259" key="8">
    <source>
        <dbReference type="Pfam" id="PF20073"/>
    </source>
</evidence>
<protein>
    <submittedName>
        <fullName evidence="9">Putative ATP-dependent helicase</fullName>
    </submittedName>
</protein>
<keyword evidence="2" id="KW-0378">Hydrolase</keyword>
<dbReference type="InterPro" id="IPR047187">
    <property type="entry name" value="SF1_C_Upf1"/>
</dbReference>
<dbReference type="InterPro" id="IPR027417">
    <property type="entry name" value="P-loop_NTPase"/>
</dbReference>
<dbReference type="GO" id="GO:0016787">
    <property type="term" value="F:hydrolase activity"/>
    <property type="evidence" value="ECO:0007669"/>
    <property type="project" value="UniProtKB-KW"/>
</dbReference>
<evidence type="ECO:0000259" key="7">
    <source>
        <dbReference type="Pfam" id="PF13087"/>
    </source>
</evidence>
<name>R7VZ05_AEGTA</name>
<keyword evidence="3" id="KW-0347">Helicase</keyword>
<accession>R7VZ05</accession>
<keyword evidence="4" id="KW-0067">ATP-binding</keyword>
<proteinExistence type="predicted"/>
<feature type="compositionally biased region" description="Basic residues" evidence="5">
    <location>
        <begin position="2252"/>
        <end position="2267"/>
    </location>
</feature>
<dbReference type="InterPro" id="IPR041677">
    <property type="entry name" value="DNA2/NAM7_AAA_11"/>
</dbReference>
<dbReference type="GO" id="GO:0005694">
    <property type="term" value="C:chromosome"/>
    <property type="evidence" value="ECO:0007669"/>
    <property type="project" value="UniProtKB-ARBA"/>
</dbReference>
<dbReference type="PANTHER" id="PTHR21529">
    <property type="entry name" value="MAMMARY TURMOR VIRUS RECEPTOR HOMOLOG 1, 2 MTVR1, 2"/>
    <property type="match status" value="1"/>
</dbReference>
<dbReference type="FunFam" id="3.40.50.300:FF:000326">
    <property type="entry name" value="P-loop containing nucleoside triphosphate hydrolase"/>
    <property type="match status" value="1"/>
</dbReference>
<dbReference type="InterPro" id="IPR041679">
    <property type="entry name" value="DNA2/NAM7-like_C"/>
</dbReference>
<dbReference type="SUPFAM" id="SSF52540">
    <property type="entry name" value="P-loop containing nucleoside triphosphate hydrolases"/>
    <property type="match status" value="2"/>
</dbReference>
<feature type="domain" description="DNA2/NAM7 helicase-like C-terminal" evidence="7">
    <location>
        <begin position="559"/>
        <end position="754"/>
    </location>
</feature>
<dbReference type="CDD" id="cd18808">
    <property type="entry name" value="SF1_C_Upf1"/>
    <property type="match status" value="1"/>
</dbReference>
<feature type="domain" description="DNA2/NAM7 helicase helicase" evidence="6">
    <location>
        <begin position="244"/>
        <end position="361"/>
    </location>
</feature>
<organism evidence="9">
    <name type="scientific">Aegilops tauschii</name>
    <name type="common">Tausch's goatgrass</name>
    <name type="synonym">Aegilops squarrosa</name>
    <dbReference type="NCBI Taxonomy" id="37682"/>
    <lineage>
        <taxon>Eukaryota</taxon>
        <taxon>Viridiplantae</taxon>
        <taxon>Streptophyta</taxon>
        <taxon>Embryophyta</taxon>
        <taxon>Tracheophyta</taxon>
        <taxon>Spermatophyta</taxon>
        <taxon>Magnoliopsida</taxon>
        <taxon>Liliopsida</taxon>
        <taxon>Poales</taxon>
        <taxon>Poaceae</taxon>
        <taxon>BOP clade</taxon>
        <taxon>Pooideae</taxon>
        <taxon>Triticodae</taxon>
        <taxon>Triticeae</taxon>
        <taxon>Triticinae</taxon>
        <taxon>Aegilops</taxon>
    </lineage>
</organism>
<evidence type="ECO:0000256" key="5">
    <source>
        <dbReference type="SAM" id="MobiDB-lite"/>
    </source>
</evidence>
<dbReference type="InterPro" id="IPR045529">
    <property type="entry name" value="DUF6469"/>
</dbReference>